<dbReference type="STRING" id="7240.B4NV61"/>
<keyword evidence="3" id="KW-0804">Transcription</keyword>
<dbReference type="GO" id="GO:0005669">
    <property type="term" value="C:transcription factor TFIID complex"/>
    <property type="evidence" value="ECO:0007669"/>
    <property type="project" value="TreeGrafter"/>
</dbReference>
<evidence type="ECO:0000256" key="3">
    <source>
        <dbReference type="ARBA" id="ARBA00023163"/>
    </source>
</evidence>
<dbReference type="GO" id="GO:0046982">
    <property type="term" value="F:protein heterodimerization activity"/>
    <property type="evidence" value="ECO:0007669"/>
    <property type="project" value="InterPro"/>
</dbReference>
<dbReference type="InterPro" id="IPR009072">
    <property type="entry name" value="Histone-fold"/>
</dbReference>
<dbReference type="InterPro" id="IPR006565">
    <property type="entry name" value="BTP"/>
</dbReference>
<evidence type="ECO:0000256" key="4">
    <source>
        <dbReference type="ARBA" id="ARBA00023242"/>
    </source>
</evidence>
<keyword evidence="7" id="KW-1185">Reference proteome</keyword>
<evidence type="ECO:0000259" key="5">
    <source>
        <dbReference type="SMART" id="SM00576"/>
    </source>
</evidence>
<keyword evidence="4" id="KW-0539">Nucleus</keyword>
<dbReference type="HOGENOM" id="CLU_2640781_0_0_1"/>
<dbReference type="OrthoDB" id="436852at2759"/>
<dbReference type="GO" id="GO:0002039">
    <property type="term" value="F:p53 binding"/>
    <property type="evidence" value="ECO:0007669"/>
    <property type="project" value="TreeGrafter"/>
</dbReference>
<dbReference type="PANTHER" id="PTHR46452:SF1">
    <property type="entry name" value="TRANSCRIPTION INITIATION FACTOR TFIID SUBUNIT 3"/>
    <property type="match status" value="1"/>
</dbReference>
<keyword evidence="2" id="KW-0805">Transcription regulation</keyword>
<protein>
    <submittedName>
        <fullName evidence="6">Bip2</fullName>
    </submittedName>
</protein>
<evidence type="ECO:0000256" key="1">
    <source>
        <dbReference type="ARBA" id="ARBA00004123"/>
    </source>
</evidence>
<dbReference type="Pfam" id="PF07524">
    <property type="entry name" value="Bromo_TP"/>
    <property type="match status" value="1"/>
</dbReference>
<proteinExistence type="predicted"/>
<dbReference type="AlphaFoldDB" id="B4NV61"/>
<name>B4NV61_DROSI</name>
<dbReference type="EMBL" id="CH986119">
    <property type="protein sequence ID" value="EDX15936.1"/>
    <property type="molecule type" value="Genomic_DNA"/>
</dbReference>
<dbReference type="Proteomes" id="UP000000304">
    <property type="component" value="Unassembled WGS sequence"/>
</dbReference>
<dbReference type="GO" id="GO:0045944">
    <property type="term" value="P:positive regulation of transcription by RNA polymerase II"/>
    <property type="evidence" value="ECO:0007669"/>
    <property type="project" value="TreeGrafter"/>
</dbReference>
<evidence type="ECO:0000313" key="7">
    <source>
        <dbReference type="Proteomes" id="UP000000304"/>
    </source>
</evidence>
<dbReference type="PROSITE" id="PS51257">
    <property type="entry name" value="PROKAR_LIPOPROTEIN"/>
    <property type="match status" value="1"/>
</dbReference>
<evidence type="ECO:0000256" key="2">
    <source>
        <dbReference type="ARBA" id="ARBA00023015"/>
    </source>
</evidence>
<dbReference type="PANTHER" id="PTHR46452">
    <property type="entry name" value="TRANSCRIPTION INITIATION FACTOR TFIID SUBUNIT 3"/>
    <property type="match status" value="1"/>
</dbReference>
<accession>B4NV61</accession>
<comment type="subcellular location">
    <subcellularLocation>
        <location evidence="1">Nucleus</location>
    </subcellularLocation>
</comment>
<dbReference type="Gene3D" id="1.10.20.10">
    <property type="entry name" value="Histone, subunit A"/>
    <property type="match status" value="1"/>
</dbReference>
<sequence>MMADRYASDLALVVVAQITQTIGYSCSLSAPLELLQDILQKFVQEFARDMHGHMEHGKWYRQTNGTDHLSKITKNHE</sequence>
<dbReference type="SMART" id="SM00576">
    <property type="entry name" value="BTP"/>
    <property type="match status" value="1"/>
</dbReference>
<reference evidence="6 7" key="1">
    <citation type="journal article" date="2007" name="Nature">
        <title>Evolution of genes and genomes on the Drosophila phylogeny.</title>
        <authorList>
            <consortium name="Drosophila 12 Genomes Consortium"/>
            <person name="Clark A.G."/>
            <person name="Eisen M.B."/>
            <person name="Smith D.R."/>
            <person name="Bergman C.M."/>
            <person name="Oliver B."/>
            <person name="Markow T.A."/>
            <person name="Kaufman T.C."/>
            <person name="Kellis M."/>
            <person name="Gelbart W."/>
            <person name="Iyer V.N."/>
            <person name="Pollard D.A."/>
            <person name="Sackton T.B."/>
            <person name="Larracuente A.M."/>
            <person name="Singh N.D."/>
            <person name="Abad J.P."/>
            <person name="Abt D.N."/>
            <person name="Adryan B."/>
            <person name="Aguade M."/>
            <person name="Akashi H."/>
            <person name="Anderson W.W."/>
            <person name="Aquadro C.F."/>
            <person name="Ardell D.H."/>
            <person name="Arguello R."/>
            <person name="Artieri C.G."/>
            <person name="Barbash D.A."/>
            <person name="Barker D."/>
            <person name="Barsanti P."/>
            <person name="Batterham P."/>
            <person name="Batzoglou S."/>
            <person name="Begun D."/>
            <person name="Bhutkar A."/>
            <person name="Blanco E."/>
            <person name="Bosak S.A."/>
            <person name="Bradley R.K."/>
            <person name="Brand A.D."/>
            <person name="Brent M.R."/>
            <person name="Brooks A.N."/>
            <person name="Brown R.H."/>
            <person name="Butlin R.K."/>
            <person name="Caggese C."/>
            <person name="Calvi B.R."/>
            <person name="Bernardo de Carvalho A."/>
            <person name="Caspi A."/>
            <person name="Castrezana S."/>
            <person name="Celniker S.E."/>
            <person name="Chang J.L."/>
            <person name="Chapple C."/>
            <person name="Chatterji S."/>
            <person name="Chinwalla A."/>
            <person name="Civetta A."/>
            <person name="Clifton S.W."/>
            <person name="Comeron J.M."/>
            <person name="Costello J.C."/>
            <person name="Coyne J.A."/>
            <person name="Daub J."/>
            <person name="David R.G."/>
            <person name="Delcher A.L."/>
            <person name="Delehaunty K."/>
            <person name="Do C.B."/>
            <person name="Ebling H."/>
            <person name="Edwards K."/>
            <person name="Eickbush T."/>
            <person name="Evans J.D."/>
            <person name="Filipski A."/>
            <person name="Findeiss S."/>
            <person name="Freyhult E."/>
            <person name="Fulton L."/>
            <person name="Fulton R."/>
            <person name="Garcia A.C."/>
            <person name="Gardiner A."/>
            <person name="Garfield D.A."/>
            <person name="Garvin B.E."/>
            <person name="Gibson G."/>
            <person name="Gilbert D."/>
            <person name="Gnerre S."/>
            <person name="Godfrey J."/>
            <person name="Good R."/>
            <person name="Gotea V."/>
            <person name="Gravely B."/>
            <person name="Greenberg A.J."/>
            <person name="Griffiths-Jones S."/>
            <person name="Gross S."/>
            <person name="Guigo R."/>
            <person name="Gustafson E.A."/>
            <person name="Haerty W."/>
            <person name="Hahn M.W."/>
            <person name="Halligan D.L."/>
            <person name="Halpern A.L."/>
            <person name="Halter G.M."/>
            <person name="Han M.V."/>
            <person name="Heger A."/>
            <person name="Hillier L."/>
            <person name="Hinrichs A.S."/>
            <person name="Holmes I."/>
            <person name="Hoskins R.A."/>
            <person name="Hubisz M.J."/>
            <person name="Hultmark D."/>
            <person name="Huntley M.A."/>
            <person name="Jaffe D.B."/>
            <person name="Jagadeeshan S."/>
            <person name="Jeck W.R."/>
            <person name="Johnson J."/>
            <person name="Jones C.D."/>
            <person name="Jordan W.C."/>
            <person name="Karpen G.H."/>
            <person name="Kataoka E."/>
            <person name="Keightley P.D."/>
            <person name="Kheradpour P."/>
            <person name="Kirkness E.F."/>
            <person name="Koerich L.B."/>
            <person name="Kristiansen K."/>
            <person name="Kudrna D."/>
            <person name="Kulathinal R.J."/>
            <person name="Kumar S."/>
            <person name="Kwok R."/>
            <person name="Lander E."/>
            <person name="Langley C.H."/>
            <person name="Lapoint R."/>
            <person name="Lazzaro B.P."/>
            <person name="Lee S.J."/>
            <person name="Levesque L."/>
            <person name="Li R."/>
            <person name="Lin C.F."/>
            <person name="Lin M.F."/>
            <person name="Lindblad-Toh K."/>
            <person name="Llopart A."/>
            <person name="Long M."/>
            <person name="Low L."/>
            <person name="Lozovsky E."/>
            <person name="Lu J."/>
            <person name="Luo M."/>
            <person name="Machado C.A."/>
            <person name="Makalowski W."/>
            <person name="Marzo M."/>
            <person name="Matsuda M."/>
            <person name="Matzkin L."/>
            <person name="McAllister B."/>
            <person name="McBride C.S."/>
            <person name="McKernan B."/>
            <person name="McKernan K."/>
            <person name="Mendez-Lago M."/>
            <person name="Minx P."/>
            <person name="Mollenhauer M.U."/>
            <person name="Montooth K."/>
            <person name="Mount S.M."/>
            <person name="Mu X."/>
            <person name="Myers E."/>
            <person name="Negre B."/>
            <person name="Newfeld S."/>
            <person name="Nielsen R."/>
            <person name="Noor M.A."/>
            <person name="O'Grady P."/>
            <person name="Pachter L."/>
            <person name="Papaceit M."/>
            <person name="Parisi M.J."/>
            <person name="Parisi M."/>
            <person name="Parts L."/>
            <person name="Pedersen J.S."/>
            <person name="Pesole G."/>
            <person name="Phillippy A.M."/>
            <person name="Ponting C.P."/>
            <person name="Pop M."/>
            <person name="Porcelli D."/>
            <person name="Powell J.R."/>
            <person name="Prohaska S."/>
            <person name="Pruitt K."/>
            <person name="Puig M."/>
            <person name="Quesneville H."/>
            <person name="Ram K.R."/>
            <person name="Rand D."/>
            <person name="Rasmussen M.D."/>
            <person name="Reed L.K."/>
            <person name="Reenan R."/>
            <person name="Reily A."/>
            <person name="Remington K.A."/>
            <person name="Rieger T.T."/>
            <person name="Ritchie M.G."/>
            <person name="Robin C."/>
            <person name="Rogers Y.H."/>
            <person name="Rohde C."/>
            <person name="Rozas J."/>
            <person name="Rubenfield M.J."/>
            <person name="Ruiz A."/>
            <person name="Russo S."/>
            <person name="Salzberg S.L."/>
            <person name="Sanchez-Gracia A."/>
            <person name="Saranga D.J."/>
            <person name="Sato H."/>
            <person name="Schaeffer S.W."/>
            <person name="Schatz M.C."/>
            <person name="Schlenke T."/>
            <person name="Schwartz R."/>
            <person name="Segarra C."/>
            <person name="Singh R.S."/>
            <person name="Sirot L."/>
            <person name="Sirota M."/>
            <person name="Sisneros N.B."/>
            <person name="Smith C.D."/>
            <person name="Smith T.F."/>
            <person name="Spieth J."/>
            <person name="Stage D.E."/>
            <person name="Stark A."/>
            <person name="Stephan W."/>
            <person name="Strausberg R.L."/>
            <person name="Strempel S."/>
            <person name="Sturgill D."/>
            <person name="Sutton G."/>
            <person name="Sutton G.G."/>
            <person name="Tao W."/>
            <person name="Teichmann S."/>
            <person name="Tobari Y.N."/>
            <person name="Tomimura Y."/>
            <person name="Tsolas J.M."/>
            <person name="Valente V.L."/>
            <person name="Venter E."/>
            <person name="Venter J.C."/>
            <person name="Vicario S."/>
            <person name="Vieira F.G."/>
            <person name="Vilella A.J."/>
            <person name="Villasante A."/>
            <person name="Walenz B."/>
            <person name="Wang J."/>
            <person name="Wasserman M."/>
            <person name="Watts T."/>
            <person name="Wilson D."/>
            <person name="Wilson R.K."/>
            <person name="Wing R.A."/>
            <person name="Wolfner M.F."/>
            <person name="Wong A."/>
            <person name="Wong G.K."/>
            <person name="Wu C.I."/>
            <person name="Wu G."/>
            <person name="Yamamoto D."/>
            <person name="Yang H.P."/>
            <person name="Yang S.P."/>
            <person name="Yorke J.A."/>
            <person name="Yoshida K."/>
            <person name="Zdobnov E."/>
            <person name="Zhang P."/>
            <person name="Zhang Y."/>
            <person name="Zimin A.V."/>
            <person name="Baldwin J."/>
            <person name="Abdouelleil A."/>
            <person name="Abdulkadir J."/>
            <person name="Abebe A."/>
            <person name="Abera B."/>
            <person name="Abreu J."/>
            <person name="Acer S.C."/>
            <person name="Aftuck L."/>
            <person name="Alexander A."/>
            <person name="An P."/>
            <person name="Anderson E."/>
            <person name="Anderson S."/>
            <person name="Arachi H."/>
            <person name="Azer M."/>
            <person name="Bachantsang P."/>
            <person name="Barry A."/>
            <person name="Bayul T."/>
            <person name="Berlin A."/>
            <person name="Bessette D."/>
            <person name="Bloom T."/>
            <person name="Blye J."/>
            <person name="Boguslavskiy L."/>
            <person name="Bonnet C."/>
            <person name="Boukhgalter B."/>
            <person name="Bourzgui I."/>
            <person name="Brown A."/>
            <person name="Cahill P."/>
            <person name="Channer S."/>
            <person name="Cheshatsang Y."/>
            <person name="Chuda L."/>
            <person name="Citroen M."/>
            <person name="Collymore A."/>
            <person name="Cooke P."/>
            <person name="Costello M."/>
            <person name="D'Aco K."/>
            <person name="Daza R."/>
            <person name="De Haan G."/>
            <person name="DeGray S."/>
            <person name="DeMaso C."/>
            <person name="Dhargay N."/>
            <person name="Dooley K."/>
            <person name="Dooley E."/>
            <person name="Doricent M."/>
            <person name="Dorje P."/>
            <person name="Dorjee K."/>
            <person name="Dupes A."/>
            <person name="Elong R."/>
            <person name="Falk J."/>
            <person name="Farina A."/>
            <person name="Faro S."/>
            <person name="Ferguson D."/>
            <person name="Fisher S."/>
            <person name="Foley C.D."/>
            <person name="Franke A."/>
            <person name="Friedrich D."/>
            <person name="Gadbois L."/>
            <person name="Gearin G."/>
            <person name="Gearin C.R."/>
            <person name="Giannoukos G."/>
            <person name="Goode T."/>
            <person name="Graham J."/>
            <person name="Grandbois E."/>
            <person name="Grewal S."/>
            <person name="Gyaltsen K."/>
            <person name="Hafez N."/>
            <person name="Hagos B."/>
            <person name="Hall J."/>
            <person name="Henson C."/>
            <person name="Hollinger A."/>
            <person name="Honan T."/>
            <person name="Huard M.D."/>
            <person name="Hughes L."/>
            <person name="Hurhula B."/>
            <person name="Husby M.E."/>
            <person name="Kamat A."/>
            <person name="Kanga B."/>
            <person name="Kashin S."/>
            <person name="Khazanovich D."/>
            <person name="Kisner P."/>
            <person name="Lance K."/>
            <person name="Lara M."/>
            <person name="Lee W."/>
            <person name="Lennon N."/>
            <person name="Letendre F."/>
            <person name="LeVine R."/>
            <person name="Lipovsky A."/>
            <person name="Liu X."/>
            <person name="Liu J."/>
            <person name="Liu S."/>
            <person name="Lokyitsang T."/>
            <person name="Lokyitsang Y."/>
            <person name="Lubonja R."/>
            <person name="Lui A."/>
            <person name="MacDonald P."/>
            <person name="Magnisalis V."/>
            <person name="Maru K."/>
            <person name="Matthews C."/>
            <person name="McCusker W."/>
            <person name="McDonough S."/>
            <person name="Mehta T."/>
            <person name="Meldrim J."/>
            <person name="Meneus L."/>
            <person name="Mihai O."/>
            <person name="Mihalev A."/>
            <person name="Mihova T."/>
            <person name="Mittelman R."/>
            <person name="Mlenga V."/>
            <person name="Montmayeur A."/>
            <person name="Mulrain L."/>
            <person name="Navidi A."/>
            <person name="Naylor J."/>
            <person name="Negash T."/>
            <person name="Nguyen T."/>
            <person name="Nguyen N."/>
            <person name="Nicol R."/>
            <person name="Norbu C."/>
            <person name="Norbu N."/>
            <person name="Novod N."/>
            <person name="O'Neill B."/>
            <person name="Osman S."/>
            <person name="Markiewicz E."/>
            <person name="Oyono O.L."/>
            <person name="Patti C."/>
            <person name="Phunkhang P."/>
            <person name="Pierre F."/>
            <person name="Priest M."/>
            <person name="Raghuraman S."/>
            <person name="Rege F."/>
            <person name="Reyes R."/>
            <person name="Rise C."/>
            <person name="Rogov P."/>
            <person name="Ross K."/>
            <person name="Ryan E."/>
            <person name="Settipalli S."/>
            <person name="Shea T."/>
            <person name="Sherpa N."/>
            <person name="Shi L."/>
            <person name="Shih D."/>
            <person name="Sparrow T."/>
            <person name="Spaulding J."/>
            <person name="Stalker J."/>
            <person name="Stange-Thomann N."/>
            <person name="Stavropoulos S."/>
            <person name="Stone C."/>
            <person name="Strader C."/>
            <person name="Tesfaye S."/>
            <person name="Thomson T."/>
            <person name="Thoulutsang Y."/>
            <person name="Thoulutsang D."/>
            <person name="Topham K."/>
            <person name="Topping I."/>
            <person name="Tsamla T."/>
            <person name="Vassiliev H."/>
            <person name="Vo A."/>
            <person name="Wangchuk T."/>
            <person name="Wangdi T."/>
            <person name="Weiand M."/>
            <person name="Wilkinson J."/>
            <person name="Wilson A."/>
            <person name="Yadav S."/>
            <person name="Young G."/>
            <person name="Yu Q."/>
            <person name="Zembek L."/>
            <person name="Zhong D."/>
            <person name="Zimmer A."/>
            <person name="Zwirko Z."/>
            <person name="Jaffe D.B."/>
            <person name="Alvarez P."/>
            <person name="Brockman W."/>
            <person name="Butler J."/>
            <person name="Chin C."/>
            <person name="Gnerre S."/>
            <person name="Grabherr M."/>
            <person name="Kleber M."/>
            <person name="Mauceli E."/>
            <person name="MacCallum I."/>
        </authorList>
    </citation>
    <scope>NUCLEOTIDE SEQUENCE [LARGE SCALE GENOMIC DNA]</scope>
    <source>
        <strain evidence="7">white501</strain>
    </source>
</reference>
<organism evidence="6 7">
    <name type="scientific">Drosophila simulans</name>
    <name type="common">Fruit fly</name>
    <dbReference type="NCBI Taxonomy" id="7240"/>
    <lineage>
        <taxon>Eukaryota</taxon>
        <taxon>Metazoa</taxon>
        <taxon>Ecdysozoa</taxon>
        <taxon>Arthropoda</taxon>
        <taxon>Hexapoda</taxon>
        <taxon>Insecta</taxon>
        <taxon>Pterygota</taxon>
        <taxon>Neoptera</taxon>
        <taxon>Endopterygota</taxon>
        <taxon>Diptera</taxon>
        <taxon>Brachycera</taxon>
        <taxon>Muscomorpha</taxon>
        <taxon>Ephydroidea</taxon>
        <taxon>Drosophilidae</taxon>
        <taxon>Drosophila</taxon>
        <taxon>Sophophora</taxon>
    </lineage>
</organism>
<feature type="domain" description="Bromodomain associated" evidence="5">
    <location>
        <begin position="4"/>
        <end position="77"/>
    </location>
</feature>
<gene>
    <name evidence="6" type="primary">Dsim\bip2</name>
    <name evidence="6" type="ORF">Dsim_GD17752</name>
</gene>
<evidence type="ECO:0000313" key="6">
    <source>
        <dbReference type="EMBL" id="EDX15936.1"/>
    </source>
</evidence>